<dbReference type="GeneID" id="115034480"/>
<reference evidence="2" key="2">
    <citation type="submission" date="2022-06" db="UniProtKB">
        <authorList>
            <consortium name="EnsemblMetazoa"/>
        </authorList>
    </citation>
    <scope>IDENTIFICATION</scope>
</reference>
<dbReference type="EnsemblMetazoa" id="XM_029491605.1">
    <property type="protein sequence ID" value="XP_029347465.1"/>
    <property type="gene ID" value="LOC115034480"/>
</dbReference>
<reference evidence="3" key="1">
    <citation type="submission" date="2010-06" db="EMBL/GenBank/DDBJ databases">
        <authorList>
            <person name="Jiang H."/>
            <person name="Abraham K."/>
            <person name="Ali S."/>
            <person name="Alsbrooks S.L."/>
            <person name="Anim B.N."/>
            <person name="Anosike U.S."/>
            <person name="Attaway T."/>
            <person name="Bandaranaike D.P."/>
            <person name="Battles P.K."/>
            <person name="Bell S.N."/>
            <person name="Bell A.V."/>
            <person name="Beltran B."/>
            <person name="Bickham C."/>
            <person name="Bustamante Y."/>
            <person name="Caleb T."/>
            <person name="Canada A."/>
            <person name="Cardenas V."/>
            <person name="Carter K."/>
            <person name="Chacko J."/>
            <person name="Chandrabose M.N."/>
            <person name="Chavez D."/>
            <person name="Chavez A."/>
            <person name="Chen L."/>
            <person name="Chu H.-S."/>
            <person name="Claassen K.J."/>
            <person name="Cockrell R."/>
            <person name="Collins M."/>
            <person name="Cooper J.A."/>
            <person name="Cree A."/>
            <person name="Curry S.M."/>
            <person name="Da Y."/>
            <person name="Dao M.D."/>
            <person name="Das B."/>
            <person name="Davila M.-L."/>
            <person name="Davy-Carroll L."/>
            <person name="Denson S."/>
            <person name="Dinh H."/>
            <person name="Ebong V.E."/>
            <person name="Edwards J.R."/>
            <person name="Egan A."/>
            <person name="El-Daye J."/>
            <person name="Escobedo L."/>
            <person name="Fernandez S."/>
            <person name="Fernando P.R."/>
            <person name="Flagg N."/>
            <person name="Forbes L.D."/>
            <person name="Fowler R.G."/>
            <person name="Fu Q."/>
            <person name="Gabisi R.A."/>
            <person name="Ganer J."/>
            <person name="Garbino Pronczuk A."/>
            <person name="Garcia R.M."/>
            <person name="Garner T."/>
            <person name="Garrett T.E."/>
            <person name="Gonzalez D.A."/>
            <person name="Hamid H."/>
            <person name="Hawkins E.S."/>
            <person name="Hirani K."/>
            <person name="Hogues M.E."/>
            <person name="Hollins B."/>
            <person name="Hsiao C.-H."/>
            <person name="Jabil R."/>
            <person name="James M.L."/>
            <person name="Jhangiani S.N."/>
            <person name="Johnson B."/>
            <person name="Johnson Q."/>
            <person name="Joshi V."/>
            <person name="Kalu J.B."/>
            <person name="Kam C."/>
            <person name="Kashfia A."/>
            <person name="Keebler J."/>
            <person name="Kisamo H."/>
            <person name="Kovar C.L."/>
            <person name="Lago L.A."/>
            <person name="Lai C.-Y."/>
            <person name="Laidlaw J."/>
            <person name="Lara F."/>
            <person name="Le T.-K."/>
            <person name="Lee S.L."/>
            <person name="Legall F.H."/>
            <person name="Lemon S.J."/>
            <person name="Lewis L.R."/>
            <person name="Li B."/>
            <person name="Liu Y."/>
            <person name="Liu Y.-S."/>
            <person name="Lopez J."/>
            <person name="Lozado R.J."/>
            <person name="Lu J."/>
            <person name="Madu R.C."/>
            <person name="Maheshwari M."/>
            <person name="Maheshwari R."/>
            <person name="Malloy K."/>
            <person name="Martinez E."/>
            <person name="Mathew T."/>
            <person name="Mercado I.C."/>
            <person name="Mercado C."/>
            <person name="Meyer B."/>
            <person name="Montgomery K."/>
            <person name="Morgan M.B."/>
            <person name="Munidasa M."/>
            <person name="Nazareth L.V."/>
            <person name="Nelson J."/>
            <person name="Ng B.M."/>
            <person name="Nguyen N.B."/>
            <person name="Nguyen P.Q."/>
            <person name="Nguyen T."/>
            <person name="Obregon M."/>
            <person name="Okwuonu G.O."/>
            <person name="Onwere C.G."/>
            <person name="Orozco G."/>
            <person name="Parra A."/>
            <person name="Patel S."/>
            <person name="Patil S."/>
            <person name="Perez A."/>
            <person name="Perez Y."/>
            <person name="Pham C."/>
            <person name="Primus E.L."/>
            <person name="Pu L.-L."/>
            <person name="Puazo M."/>
            <person name="Qin X."/>
            <person name="Quiroz J.B."/>
            <person name="Reese J."/>
            <person name="Richards S."/>
            <person name="Rives C.M."/>
            <person name="Robberts R."/>
            <person name="Ruiz S.J."/>
            <person name="Ruiz M.J."/>
            <person name="Santibanez J."/>
            <person name="Schneider B.W."/>
            <person name="Sisson I."/>
            <person name="Smith M."/>
            <person name="Sodergren E."/>
            <person name="Song X.-Z."/>
            <person name="Song B.B."/>
            <person name="Summersgill H."/>
            <person name="Thelus R."/>
            <person name="Thornton R.D."/>
            <person name="Trejos Z.Y."/>
            <person name="Usmani K."/>
            <person name="Vattathil S."/>
            <person name="Villasana D."/>
            <person name="Walker D.L."/>
            <person name="Wang S."/>
            <person name="Wang K."/>
            <person name="White C.S."/>
            <person name="Williams A.C."/>
            <person name="Williamson J."/>
            <person name="Wilson K."/>
            <person name="Woghiren I.O."/>
            <person name="Woodworth J.R."/>
            <person name="Worley K.C."/>
            <person name="Wright R.A."/>
            <person name="Wu W."/>
            <person name="Young L."/>
            <person name="Zhang L."/>
            <person name="Zhang J."/>
            <person name="Zhu Y."/>
            <person name="Muzny D.M."/>
            <person name="Weinstock G."/>
            <person name="Gibbs R.A."/>
        </authorList>
    </citation>
    <scope>NUCLEOTIDE SEQUENCE [LARGE SCALE GENOMIC DNA]</scope>
    <source>
        <strain evidence="3">LSR1</strain>
    </source>
</reference>
<dbReference type="KEGG" id="api:115034480"/>
<proteinExistence type="predicted"/>
<keyword evidence="3" id="KW-1185">Reference proteome</keyword>
<sequence>MVSNITAVNGSSETRTQCAVTETMLKVMDDLRQNRPKKFQDHDLTGIKVYQRYRSLPNIPMQSVSEGETVPIGSQSTNAVMLQVFSDLRENRRIVVDDSGVERAEAQRLSKSMPDIAFPTNAGVDAPDGMPFTQMSVFPDSPSAETTADSAVMNLELIDIDAKSSASQTFPPQVKPVESDRENRRIVVDDSGVERSEAQILSKSMPDIAFPTNAGVDAPDGMPSTQTSVFPDSPSAETTADSAVTNLELIDIDAKSSASQTFPPQVKLVESDALSSIRDIASQSIAGDAESNNGSADPLDLETVASLQDIVSLCGHENAAKIKNSVTAARPKRRSLWSRVKKFARRMVCCGLPDVDCLDDKEFIRDLDH</sequence>
<dbReference type="RefSeq" id="XP_029347465.1">
    <property type="nucleotide sequence ID" value="XM_029491605.1"/>
</dbReference>
<name>A0A8R2JVU5_ACYPI</name>
<dbReference type="AlphaFoldDB" id="A0A8R2JVU5"/>
<feature type="compositionally biased region" description="Polar residues" evidence="1">
    <location>
        <begin position="223"/>
        <end position="240"/>
    </location>
</feature>
<feature type="region of interest" description="Disordered" evidence="1">
    <location>
        <begin position="212"/>
        <end position="240"/>
    </location>
</feature>
<accession>A0A8R2JVU5</accession>
<evidence type="ECO:0000313" key="2">
    <source>
        <dbReference type="EnsemblMetazoa" id="XP_029347465.1"/>
    </source>
</evidence>
<protein>
    <submittedName>
        <fullName evidence="2">Uncharacterized protein</fullName>
    </submittedName>
</protein>
<evidence type="ECO:0000313" key="3">
    <source>
        <dbReference type="Proteomes" id="UP000007819"/>
    </source>
</evidence>
<dbReference type="Proteomes" id="UP000007819">
    <property type="component" value="Chromosome A3"/>
</dbReference>
<organism evidence="2 3">
    <name type="scientific">Acyrthosiphon pisum</name>
    <name type="common">Pea aphid</name>
    <dbReference type="NCBI Taxonomy" id="7029"/>
    <lineage>
        <taxon>Eukaryota</taxon>
        <taxon>Metazoa</taxon>
        <taxon>Ecdysozoa</taxon>
        <taxon>Arthropoda</taxon>
        <taxon>Hexapoda</taxon>
        <taxon>Insecta</taxon>
        <taxon>Pterygota</taxon>
        <taxon>Neoptera</taxon>
        <taxon>Paraneoptera</taxon>
        <taxon>Hemiptera</taxon>
        <taxon>Sternorrhyncha</taxon>
        <taxon>Aphidomorpha</taxon>
        <taxon>Aphidoidea</taxon>
        <taxon>Aphididae</taxon>
        <taxon>Macrosiphini</taxon>
        <taxon>Acyrthosiphon</taxon>
    </lineage>
</organism>
<evidence type="ECO:0000256" key="1">
    <source>
        <dbReference type="SAM" id="MobiDB-lite"/>
    </source>
</evidence>